<evidence type="ECO:0000313" key="2">
    <source>
        <dbReference type="EMBL" id="PZO86620.1"/>
    </source>
</evidence>
<dbReference type="InterPro" id="IPR014710">
    <property type="entry name" value="RmlC-like_jellyroll"/>
</dbReference>
<dbReference type="Gene3D" id="2.60.120.10">
    <property type="entry name" value="Jelly Rolls"/>
    <property type="match status" value="1"/>
</dbReference>
<dbReference type="EMBL" id="QFNK01000104">
    <property type="protein sequence ID" value="PZO86620.1"/>
    <property type="molecule type" value="Genomic_DNA"/>
</dbReference>
<dbReference type="PANTHER" id="PTHR46390:SF1">
    <property type="entry name" value="MANNOSE-1-PHOSPHATE GUANYLYLTRANSFERASE"/>
    <property type="match status" value="1"/>
</dbReference>
<protein>
    <recommendedName>
        <fullName evidence="1">Mannose-6-phosphate isomerase type II C-terminal domain-containing protein</fullName>
    </recommendedName>
</protein>
<gene>
    <name evidence="2" type="ORF">DI626_06030</name>
</gene>
<dbReference type="GO" id="GO:0005976">
    <property type="term" value="P:polysaccharide metabolic process"/>
    <property type="evidence" value="ECO:0007669"/>
    <property type="project" value="InterPro"/>
</dbReference>
<sequence length="197" mass="22070">MVFFNQKYNHHYDFGCVRNKAYIALVDEYHIEKDGVFYKNGGLVSSPWGTNQVILSGLDYCIKALSVNPGHMLSLQRHRARTEDWTVMKGDLTVILDGVLRIVRKGESLHIPKGAPHCVANTGGEHVFVREVQKGICREGDNIRLMDMNGRPTYPCGSEAEYRAACLYAELQDRLRTTTGALSSRGPFQAAGRSHRS</sequence>
<comment type="caution">
    <text evidence="2">The sequence shown here is derived from an EMBL/GenBank/DDBJ whole genome shotgun (WGS) entry which is preliminary data.</text>
</comment>
<dbReference type="CDD" id="cd02213">
    <property type="entry name" value="cupin_PMI_typeII_C"/>
    <property type="match status" value="1"/>
</dbReference>
<dbReference type="PANTHER" id="PTHR46390">
    <property type="entry name" value="MANNOSE-1-PHOSPHATE GUANYLYLTRANSFERASE"/>
    <property type="match status" value="1"/>
</dbReference>
<evidence type="ECO:0000259" key="1">
    <source>
        <dbReference type="Pfam" id="PF01050"/>
    </source>
</evidence>
<organism evidence="2 3">
    <name type="scientific">Micavibrio aeruginosavorus</name>
    <dbReference type="NCBI Taxonomy" id="349221"/>
    <lineage>
        <taxon>Bacteria</taxon>
        <taxon>Pseudomonadati</taxon>
        <taxon>Bdellovibrionota</taxon>
        <taxon>Bdellovibrionia</taxon>
        <taxon>Bdellovibrionales</taxon>
        <taxon>Pseudobdellovibrionaceae</taxon>
        <taxon>Micavibrio</taxon>
    </lineage>
</organism>
<dbReference type="Pfam" id="PF01050">
    <property type="entry name" value="MannoseP_isomer"/>
    <property type="match status" value="1"/>
</dbReference>
<dbReference type="InterPro" id="IPR051161">
    <property type="entry name" value="Mannose-6P_isomerase_type2"/>
</dbReference>
<evidence type="ECO:0000313" key="3">
    <source>
        <dbReference type="Proteomes" id="UP000249557"/>
    </source>
</evidence>
<dbReference type="SUPFAM" id="SSF51182">
    <property type="entry name" value="RmlC-like cupins"/>
    <property type="match status" value="1"/>
</dbReference>
<dbReference type="AlphaFoldDB" id="A0A2W4ZWF6"/>
<name>A0A2W4ZWF6_9BACT</name>
<dbReference type="InterPro" id="IPR001538">
    <property type="entry name" value="Man6P_isomerase-2_C"/>
</dbReference>
<dbReference type="InterPro" id="IPR011051">
    <property type="entry name" value="RmlC_Cupin_sf"/>
</dbReference>
<proteinExistence type="predicted"/>
<feature type="domain" description="Mannose-6-phosphate isomerase type II C-terminal" evidence="1">
    <location>
        <begin position="44"/>
        <end position="145"/>
    </location>
</feature>
<dbReference type="GO" id="GO:0009298">
    <property type="term" value="P:GDP-mannose biosynthetic process"/>
    <property type="evidence" value="ECO:0007669"/>
    <property type="project" value="TreeGrafter"/>
</dbReference>
<reference evidence="2 3" key="1">
    <citation type="submission" date="2017-08" db="EMBL/GenBank/DDBJ databases">
        <title>Infants hospitalized years apart are colonized by the same room-sourced microbial strains.</title>
        <authorList>
            <person name="Brooks B."/>
            <person name="Olm M.R."/>
            <person name="Firek B.A."/>
            <person name="Baker R."/>
            <person name="Thomas B.C."/>
            <person name="Morowitz M.J."/>
            <person name="Banfield J.F."/>
        </authorList>
    </citation>
    <scope>NUCLEOTIDE SEQUENCE [LARGE SCALE GENOMIC DNA]</scope>
    <source>
        <strain evidence="2">S2_018_000_R2_104</strain>
    </source>
</reference>
<dbReference type="GO" id="GO:0004475">
    <property type="term" value="F:mannose-1-phosphate guanylyltransferase (GTP) activity"/>
    <property type="evidence" value="ECO:0007669"/>
    <property type="project" value="TreeGrafter"/>
</dbReference>
<accession>A0A2W4ZWF6</accession>
<dbReference type="Proteomes" id="UP000249557">
    <property type="component" value="Unassembled WGS sequence"/>
</dbReference>